<dbReference type="Gene3D" id="1.10.1070.11">
    <property type="entry name" value="Phosphatidylinositol 3-/4-kinase, catalytic domain"/>
    <property type="match status" value="1"/>
</dbReference>
<evidence type="ECO:0000256" key="6">
    <source>
        <dbReference type="ARBA" id="ARBA00022777"/>
    </source>
</evidence>
<keyword evidence="4" id="KW-0808">Transferase</keyword>
<evidence type="ECO:0000256" key="7">
    <source>
        <dbReference type="ARBA" id="ARBA00022840"/>
    </source>
</evidence>
<dbReference type="Gene3D" id="1.25.40.70">
    <property type="entry name" value="Phosphatidylinositol 3-kinase, accessory domain (PIK)"/>
    <property type="match status" value="1"/>
</dbReference>
<feature type="compositionally biased region" description="Low complexity" evidence="8">
    <location>
        <begin position="1337"/>
        <end position="1351"/>
    </location>
</feature>
<evidence type="ECO:0000313" key="11">
    <source>
        <dbReference type="EMBL" id="PVU97248.1"/>
    </source>
</evidence>
<proteinExistence type="inferred from homology"/>
<dbReference type="PROSITE" id="PS00915">
    <property type="entry name" value="PI3_4_KINASE_1"/>
    <property type="match status" value="1"/>
</dbReference>
<feature type="compositionally biased region" description="Polar residues" evidence="8">
    <location>
        <begin position="1531"/>
        <end position="1540"/>
    </location>
</feature>
<dbReference type="InterPro" id="IPR036940">
    <property type="entry name" value="PI3/4_kinase_cat_sf"/>
</dbReference>
<dbReference type="InterPro" id="IPR042236">
    <property type="entry name" value="PI3K_accessory_sf"/>
</dbReference>
<dbReference type="CDD" id="cd05167">
    <property type="entry name" value="PI4Kc_III_alpha"/>
    <property type="match status" value="1"/>
</dbReference>
<accession>A0A2T9YY41</accession>
<feature type="region of interest" description="Disordered" evidence="8">
    <location>
        <begin position="1531"/>
        <end position="1557"/>
    </location>
</feature>
<evidence type="ECO:0000259" key="9">
    <source>
        <dbReference type="PROSITE" id="PS50290"/>
    </source>
</evidence>
<feature type="compositionally biased region" description="Basic and acidic residues" evidence="8">
    <location>
        <begin position="1546"/>
        <end position="1557"/>
    </location>
</feature>
<dbReference type="InterPro" id="IPR001263">
    <property type="entry name" value="PI3K_accessory_dom"/>
</dbReference>
<evidence type="ECO:0000256" key="5">
    <source>
        <dbReference type="ARBA" id="ARBA00022741"/>
    </source>
</evidence>
<dbReference type="InterPro" id="IPR000403">
    <property type="entry name" value="PI3/4_kinase_cat_dom"/>
</dbReference>
<dbReference type="GO" id="GO:0005886">
    <property type="term" value="C:plasma membrane"/>
    <property type="evidence" value="ECO:0007669"/>
    <property type="project" value="TreeGrafter"/>
</dbReference>
<keyword evidence="7" id="KW-0067">ATP-binding</keyword>
<dbReference type="FunFam" id="1.10.1070.11:FF:000012">
    <property type="entry name" value="Phosphatidylinositol 4-kinase alpha 1"/>
    <property type="match status" value="1"/>
</dbReference>
<feature type="domain" description="PI3K/PI4K catalytic" evidence="9">
    <location>
        <begin position="1885"/>
        <end position="2152"/>
    </location>
</feature>
<name>A0A2T9YY41_9FUNG</name>
<dbReference type="Pfam" id="PF00613">
    <property type="entry name" value="PI3Ka"/>
    <property type="match status" value="1"/>
</dbReference>
<comment type="catalytic activity">
    <reaction evidence="1">
        <text>a 1,2-diacyl-sn-glycero-3-phospho-(1D-myo-inositol) + ATP = a 1,2-diacyl-sn-glycero-3-phospho-(1D-myo-inositol 4-phosphate) + ADP + H(+)</text>
        <dbReference type="Rhea" id="RHEA:19877"/>
        <dbReference type="ChEBI" id="CHEBI:15378"/>
        <dbReference type="ChEBI" id="CHEBI:30616"/>
        <dbReference type="ChEBI" id="CHEBI:57880"/>
        <dbReference type="ChEBI" id="CHEBI:58178"/>
        <dbReference type="ChEBI" id="CHEBI:456216"/>
        <dbReference type="EC" id="2.7.1.67"/>
    </reaction>
</comment>
<dbReference type="PANTHER" id="PTHR10048">
    <property type="entry name" value="PHOSPHATIDYLINOSITOL KINASE"/>
    <property type="match status" value="1"/>
</dbReference>
<evidence type="ECO:0000256" key="4">
    <source>
        <dbReference type="ARBA" id="ARBA00022679"/>
    </source>
</evidence>
<dbReference type="SUPFAM" id="SSF48371">
    <property type="entry name" value="ARM repeat"/>
    <property type="match status" value="1"/>
</dbReference>
<dbReference type="PROSITE" id="PS00916">
    <property type="entry name" value="PI3_4_KINASE_2"/>
    <property type="match status" value="1"/>
</dbReference>
<dbReference type="Proteomes" id="UP000245383">
    <property type="component" value="Unassembled WGS sequence"/>
</dbReference>
<reference evidence="11 12" key="1">
    <citation type="journal article" date="2018" name="MBio">
        <title>Comparative Genomics Reveals the Core Gene Toolbox for the Fungus-Insect Symbiosis.</title>
        <authorList>
            <person name="Wang Y."/>
            <person name="Stata M."/>
            <person name="Wang W."/>
            <person name="Stajich J.E."/>
            <person name="White M.M."/>
            <person name="Moncalvo J.M."/>
        </authorList>
    </citation>
    <scope>NUCLEOTIDE SEQUENCE [LARGE SCALE GENOMIC DNA]</scope>
    <source>
        <strain evidence="11 12">SWE-8-4</strain>
    </source>
</reference>
<dbReference type="PANTHER" id="PTHR10048:SF15">
    <property type="entry name" value="PHOSPHATIDYLINOSITOL 4-KINASE ALPHA"/>
    <property type="match status" value="1"/>
</dbReference>
<dbReference type="GO" id="GO:0048015">
    <property type="term" value="P:phosphatidylinositol-mediated signaling"/>
    <property type="evidence" value="ECO:0007669"/>
    <property type="project" value="TreeGrafter"/>
</dbReference>
<dbReference type="InterPro" id="IPR016024">
    <property type="entry name" value="ARM-type_fold"/>
</dbReference>
<comment type="caution">
    <text evidence="11">The sequence shown here is derived from an EMBL/GenBank/DDBJ whole genome shotgun (WGS) entry which is preliminary data.</text>
</comment>
<dbReference type="InterPro" id="IPR011009">
    <property type="entry name" value="Kinase-like_dom_sf"/>
</dbReference>
<gene>
    <name evidence="11" type="ORF">BB561_000663</name>
</gene>
<evidence type="ECO:0000256" key="1">
    <source>
        <dbReference type="ARBA" id="ARBA00001686"/>
    </source>
</evidence>
<dbReference type="SMART" id="SM00146">
    <property type="entry name" value="PI3Kc"/>
    <property type="match status" value="1"/>
</dbReference>
<dbReference type="EC" id="2.7.1.67" evidence="3"/>
<protein>
    <recommendedName>
        <fullName evidence="3">1-phosphatidylinositol 4-kinase</fullName>
        <ecNumber evidence="3">2.7.1.67</ecNumber>
    </recommendedName>
</protein>
<keyword evidence="12" id="KW-1185">Reference proteome</keyword>
<dbReference type="Pfam" id="PF00454">
    <property type="entry name" value="PI3_PI4_kinase"/>
    <property type="match status" value="1"/>
</dbReference>
<organism evidence="11 12">
    <name type="scientific">Smittium simulii</name>
    <dbReference type="NCBI Taxonomy" id="133385"/>
    <lineage>
        <taxon>Eukaryota</taxon>
        <taxon>Fungi</taxon>
        <taxon>Fungi incertae sedis</taxon>
        <taxon>Zoopagomycota</taxon>
        <taxon>Kickxellomycotina</taxon>
        <taxon>Harpellomycetes</taxon>
        <taxon>Harpellales</taxon>
        <taxon>Legeriomycetaceae</taxon>
        <taxon>Smittium</taxon>
    </lineage>
</organism>
<dbReference type="PROSITE" id="PS51545">
    <property type="entry name" value="PIK_HELICAL"/>
    <property type="match status" value="1"/>
</dbReference>
<evidence type="ECO:0000256" key="2">
    <source>
        <dbReference type="ARBA" id="ARBA00006209"/>
    </source>
</evidence>
<dbReference type="EMBL" id="MBFR01000015">
    <property type="protein sequence ID" value="PVU97248.1"/>
    <property type="molecule type" value="Genomic_DNA"/>
</dbReference>
<evidence type="ECO:0000313" key="12">
    <source>
        <dbReference type="Proteomes" id="UP000245383"/>
    </source>
</evidence>
<sequence length="2168" mass="245186">MLTKFGESLKDKILHELAETLGYTSGIEKVGPKVHALDPSIELTLRAVDKTIHDLDLKLAENKKKGIKKKPLLTLGKQKNFIVLAKIANSSRSKDQQTLLTQKAVEAYNKVCNFNLEKDTFLDFKFPYSYTFMKNFTSEMIAIGKHNEPNQISARVAVWNLLVDLEARLSINSSNKVWSEIIPSIIGITVAIQNYATSYSSLDIKYISDLSTKFFDINQLKLLNLHLGKIMNKNTNSKAKIAINKYKQLGIKPAGNILLIHHLNLTCTVLEMRILTKLIENNLIPLELVERKSAKSLVQIFKFYSTRVCLSKNFDLDLEEVTHLQNLHSIAFKTFIGMRSIVNEAKTQVSEATETIIHSAEIIMRHCLIISTFSSILRNNMDPSLIYCIQTLIESSYDCLAVEITETCLDLLCIISNFFKEYRPIATDISINYIISTNSLSPHFTPTDLQQKKLIHLASKALVISVYLRDKNIGLFTSAMHKIANGRVSDSNKSPQLAICLKQKITLAICYISKLSESKEICSLAIGLLLGPSFRDKTGLWDILDDGFGALAAYSSSQSKLDLVTTMLRSSNNNFEGINKQTIKSISVTLVKIIKNNSDKRMHESFFLIVMRSFLIAANKMLKKSETDIILFSFYSRILEAAAEKCFTLEPSPEIISLWRQFWFLIVVNGLYDHLDDDRIDRRGLKLLAINTPPLVHYSTVNYFDAEIEYNLPSKASTDAVTMTLKLSKLLISILPTYTSAVKAMGLAQIVFLLSVYFIEKEKILEGNACSILGYFTSSAILNSKLLLPFQGIYRELIAIYLSQPLQRVSLRSKADCHNLVIGSAESNLISKVQLLKPNPIIQLQQLMVLSCHHLSFVSENGIYAVEKILSSNPSLLLDKNTINILLELLNLVWSSCKAEINDSFVPVYLFSSDSIDFKMQFPESISYRRDLFVRFSQSAHKWLEKTGNSGPVELQALLYSYLIPNDKMNSNIIFETHVGRSLALEIGRKLNPVALSGVVSSTGIDMANSFIDSSLSFYSFYDNASVFLYKYAEQCFINGKSFNIESLNEIKFKLSKIYLSSKERVEIKKSTPLLSELSQLLAISGSILVRQKNLDMDLLKLLVWVPITIFDQSVLRQAIYVWTRIIVEKPSLELALVVEISITWNWIIQNEHGIFTKKFQSKNPFDVKMSYNASDKSARSKAYQSISMELLPQQVLVSFLLHRLKMSSNNTLKSRSITSTLIRILQLSFDSIDKMSNSALARYEIFQLIFMGFTLLKFKFPDWISESRFREKIFDLAFSWFSSIPKWSFSGNQEMLALEIKLLIDVHSAVQGLIPIIPGNLDSTISNYGTGKPLNNSLNSASKDNSSSMNTNSTKLLNKHNRTGSTSTVNSMLVHSEFIVQLENRFKRSQALLLILLESEIRRLNIWANPLADQIPIFRIASKFEGEPALSNDGWKHLVRDAWVANPKLAVYLPKRFPNPSIQHELRLLVRAFPGELVMEGEALQLLIYDTESPSTQNTYINKSTSPILHANDIKKPKGPKTIKNIFSSSKITPNSASDDNPYLNKKDNDQRLDRRKNDVNRVAELMTETFKDSGKTFRELKFLLYWAAVPPVTAINLLSSSLVNEPLIQQYSMSALERFSVEVVFFNIPQLVQALRHDMQGYTELAIVEASKISQLFAHQIIWNIKANTFRDEEGTIPDDLKPTFDRIIEKIISDLSGEDKAFYEKEFSFFNKVTAISGSLKPYIKKSKSEKKHKIDEEMRKIKVEKGVYIPTNPDSRVVGIDYNSGRPLQSHAKAPFMATFYMEPEKNQNDDFQELVGKANIHTSSTRDNSTGNKLTNNTSEKYDITKNNTNFSNTVQTITALRKNENADSGNPYLLNPTIDPRFSMNKPSLARFNSFKRNTADFENYNEQNKKSDSTVDQHNIIKLSAIFKVGDDCRQDMLALQVIAIFKNIFASCGLDLYLFPYRVVSTAPGCGVIEVIPNSISRDQLGREKINSLYDYFLIKYGGADSIQFQQARSNFVQSLAAYSVLSYILLFKDRHNGNIMIDDLGHIIHIDFGFILGIAPGGITFESAPFKLTTEYIQVMGGSADAEPFKQYCQLCVKAFLACRPYAEEIIQTVSIMADSGLPCYAKADTIEKLRYRLQLGLSERAASGFMIDRINESYENKRTMLYDSFQKATNGIPH</sequence>
<feature type="region of interest" description="Disordered" evidence="8">
    <location>
        <begin position="1337"/>
        <end position="1364"/>
    </location>
</feature>
<dbReference type="STRING" id="133385.A0A2T9YY41"/>
<evidence type="ECO:0000256" key="3">
    <source>
        <dbReference type="ARBA" id="ARBA00012169"/>
    </source>
</evidence>
<dbReference type="GO" id="GO:0046854">
    <property type="term" value="P:phosphatidylinositol phosphate biosynthetic process"/>
    <property type="evidence" value="ECO:0007669"/>
    <property type="project" value="InterPro"/>
</dbReference>
<evidence type="ECO:0000256" key="8">
    <source>
        <dbReference type="SAM" id="MobiDB-lite"/>
    </source>
</evidence>
<dbReference type="InterPro" id="IPR018936">
    <property type="entry name" value="PI3/4_kinase_CS"/>
</dbReference>
<dbReference type="Pfam" id="PF19274">
    <property type="entry name" value="PI4K_N"/>
    <property type="match status" value="1"/>
</dbReference>
<dbReference type="GO" id="GO:0005524">
    <property type="term" value="F:ATP binding"/>
    <property type="evidence" value="ECO:0007669"/>
    <property type="project" value="UniProtKB-KW"/>
</dbReference>
<dbReference type="GO" id="GO:0004430">
    <property type="term" value="F:1-phosphatidylinositol 4-kinase activity"/>
    <property type="evidence" value="ECO:0007669"/>
    <property type="project" value="UniProtKB-EC"/>
</dbReference>
<dbReference type="SMART" id="SM00145">
    <property type="entry name" value="PI3Ka"/>
    <property type="match status" value="1"/>
</dbReference>
<dbReference type="OrthoDB" id="10264149at2759"/>
<dbReference type="Gene3D" id="3.30.1010.10">
    <property type="entry name" value="Phosphatidylinositol 3-kinase Catalytic Subunit, Chain A, domain 4"/>
    <property type="match status" value="2"/>
</dbReference>
<keyword evidence="5" id="KW-0547">Nucleotide-binding</keyword>
<evidence type="ECO:0000259" key="10">
    <source>
        <dbReference type="PROSITE" id="PS51545"/>
    </source>
</evidence>
<feature type="domain" description="PIK helical" evidence="10">
    <location>
        <begin position="1496"/>
        <end position="1693"/>
    </location>
</feature>
<keyword evidence="6" id="KW-0418">Kinase</keyword>
<dbReference type="InterPro" id="IPR045495">
    <property type="entry name" value="PI4K_N"/>
</dbReference>
<dbReference type="InterPro" id="IPR015433">
    <property type="entry name" value="PI3/4_kinase"/>
</dbReference>
<dbReference type="PROSITE" id="PS50290">
    <property type="entry name" value="PI3_4_KINASE_3"/>
    <property type="match status" value="1"/>
</dbReference>
<dbReference type="FunFam" id="3.30.1010.10:FF:000014">
    <property type="entry name" value="Phosphatidylinositol 4-kinase STT4"/>
    <property type="match status" value="1"/>
</dbReference>
<dbReference type="SUPFAM" id="SSF56112">
    <property type="entry name" value="Protein kinase-like (PK-like)"/>
    <property type="match status" value="1"/>
</dbReference>
<comment type="similarity">
    <text evidence="2">Belongs to the PI3/PI4-kinase family. Type III PI4K subfamily.</text>
</comment>
<dbReference type="GO" id="GO:0005737">
    <property type="term" value="C:cytoplasm"/>
    <property type="evidence" value="ECO:0007669"/>
    <property type="project" value="TreeGrafter"/>
</dbReference>
<dbReference type="FunFam" id="1.25.40.70:FF:000011">
    <property type="entry name" value="Phosphatidylinositol 4-kinase alpha"/>
    <property type="match status" value="1"/>
</dbReference>